<organism evidence="1 2">
    <name type="scientific">Tumebacillus algifaecis</name>
    <dbReference type="NCBI Taxonomy" id="1214604"/>
    <lineage>
        <taxon>Bacteria</taxon>
        <taxon>Bacillati</taxon>
        <taxon>Bacillota</taxon>
        <taxon>Bacilli</taxon>
        <taxon>Bacillales</taxon>
        <taxon>Alicyclobacillaceae</taxon>
        <taxon>Tumebacillus</taxon>
    </lineage>
</organism>
<dbReference type="Pfam" id="PF19872">
    <property type="entry name" value="DUF6345"/>
    <property type="match status" value="1"/>
</dbReference>
<dbReference type="AlphaFoldDB" id="A0A223CWQ7"/>
<evidence type="ECO:0000313" key="2">
    <source>
        <dbReference type="Proteomes" id="UP000214688"/>
    </source>
</evidence>
<dbReference type="Proteomes" id="UP000214688">
    <property type="component" value="Chromosome"/>
</dbReference>
<keyword evidence="2" id="KW-1185">Reference proteome</keyword>
<name>A0A223CWQ7_9BACL</name>
<gene>
    <name evidence="1" type="ORF">CIG75_01460</name>
</gene>
<sequence>MQKLHDGMVGNNLASTGTVYRDNSSWESDLTGTFADSKQFFAFGGHGLGYWAYSNGKGAGSHFYTANSSSTFHTSETQDNSNAQWDEIRWGGSSMRWATMYQCNFLRNGGISSNETKIWNMFQGLHLMMGFSSIMYLDSREGSRYAARIGAGWTIKESFFDAAAYYQPQLPYGDSDPAGSVIVRVKGYSTKGSDNYASSTTAAPAYTGSNASSFSTWDQTITL</sequence>
<dbReference type="InterPro" id="IPR045926">
    <property type="entry name" value="DUF6345"/>
</dbReference>
<accession>A0A223CWQ7</accession>
<evidence type="ECO:0000313" key="1">
    <source>
        <dbReference type="EMBL" id="ASS73768.1"/>
    </source>
</evidence>
<reference evidence="1 2" key="1">
    <citation type="journal article" date="2015" name="Int. J. Syst. Evol. Microbiol.">
        <title>Tumebacillus algifaecis sp. nov., isolated from decomposing algal scum.</title>
        <authorList>
            <person name="Wu Y.F."/>
            <person name="Zhang B."/>
            <person name="Xing P."/>
            <person name="Wu Q.L."/>
            <person name="Liu S.J."/>
        </authorList>
    </citation>
    <scope>NUCLEOTIDE SEQUENCE [LARGE SCALE GENOMIC DNA]</scope>
    <source>
        <strain evidence="1 2">THMBR28</strain>
    </source>
</reference>
<dbReference type="KEGG" id="tab:CIG75_01460"/>
<protein>
    <submittedName>
        <fullName evidence="1">Uncharacterized protein</fullName>
    </submittedName>
</protein>
<dbReference type="EMBL" id="CP022657">
    <property type="protein sequence ID" value="ASS73768.1"/>
    <property type="molecule type" value="Genomic_DNA"/>
</dbReference>
<proteinExistence type="predicted"/>